<dbReference type="EMBL" id="JAWHQM010000016">
    <property type="protein sequence ID" value="KAK5630607.1"/>
    <property type="molecule type" value="Genomic_DNA"/>
</dbReference>
<dbReference type="InterPro" id="IPR027417">
    <property type="entry name" value="P-loop_NTPase"/>
</dbReference>
<keyword evidence="1" id="KW-0547">Nucleotide-binding</keyword>
<feature type="domain" description="Clp ATPase C-terminal" evidence="4">
    <location>
        <begin position="359"/>
        <end position="399"/>
    </location>
</feature>
<dbReference type="PRINTS" id="PR00300">
    <property type="entry name" value="CLPPROTEASEA"/>
</dbReference>
<dbReference type="PANTHER" id="PTHR11638">
    <property type="entry name" value="ATP-DEPENDENT CLP PROTEASE"/>
    <property type="match status" value="1"/>
</dbReference>
<keyword evidence="2" id="KW-0067">ATP-binding</keyword>
<evidence type="ECO:0000259" key="3">
    <source>
        <dbReference type="Pfam" id="PF07724"/>
    </source>
</evidence>
<comment type="caution">
    <text evidence="5">The sequence shown here is derived from an EMBL/GenBank/DDBJ whole genome shotgun (WGS) entry which is preliminary data.</text>
</comment>
<gene>
    <name evidence="5" type="ORF">RRF57_006322</name>
</gene>
<evidence type="ECO:0000313" key="5">
    <source>
        <dbReference type="EMBL" id="KAK5630607.1"/>
    </source>
</evidence>
<dbReference type="InterPro" id="IPR050130">
    <property type="entry name" value="ClpA_ClpB"/>
</dbReference>
<accession>A0AAN7Z6Q3</accession>
<dbReference type="AlphaFoldDB" id="A0AAN7Z6Q3"/>
<dbReference type="PANTHER" id="PTHR11638:SF18">
    <property type="entry name" value="HEAT SHOCK PROTEIN 104"/>
    <property type="match status" value="1"/>
</dbReference>
<sequence>MEIRHRATDMLRELLILGADPKVIPATFYQPFNRELPKSGPAEADMNDIHEEDKLWCEPSFRPLLVAALGLTERYLLNRAVRLQPPSGRKLILARRKNAEALLGINFLVIGQEMAVDSLKRSLLNHLAMTKAEPLVLLFAGPSGHGKTELARKFGELMSLEHQFVDCTMFTREEELFGPKPPYSGYDTGSPLNNFLARMSGSKSIVFMDEFEKTTTGVRNTLLIPFDQGEYVDRRSASKINCSQTIWILATNIFDPTIHKFCVGNKRELLESANKPKPRLFEKLVGFLRKECLSHFGAPLAGRISEIVPFLTFSPDEAAVVVHKKIMELEVELARPIQLSLTKEGENLVGNVELDVARDSMVCSHLAEKYYVPELGARGIFRGVKRAIEERVVDQYLEEGEDFSENQPVTRFTVDVNEEQEVEVLLVPRED</sequence>
<dbReference type="InterPro" id="IPR003959">
    <property type="entry name" value="ATPase_AAA_core"/>
</dbReference>
<evidence type="ECO:0000256" key="1">
    <source>
        <dbReference type="ARBA" id="ARBA00022741"/>
    </source>
</evidence>
<dbReference type="GO" id="GO:0016887">
    <property type="term" value="F:ATP hydrolysis activity"/>
    <property type="evidence" value="ECO:0007669"/>
    <property type="project" value="InterPro"/>
</dbReference>
<dbReference type="InterPro" id="IPR001270">
    <property type="entry name" value="ClpA/B"/>
</dbReference>
<evidence type="ECO:0000256" key="2">
    <source>
        <dbReference type="ARBA" id="ARBA00022840"/>
    </source>
</evidence>
<protein>
    <recommendedName>
        <fullName evidence="7">AAA+ ATPase domain-containing protein</fullName>
    </recommendedName>
</protein>
<dbReference type="SUPFAM" id="SSF52540">
    <property type="entry name" value="P-loop containing nucleoside triphosphate hydrolases"/>
    <property type="match status" value="1"/>
</dbReference>
<dbReference type="InterPro" id="IPR019489">
    <property type="entry name" value="Clp_ATPase_C"/>
</dbReference>
<evidence type="ECO:0000313" key="6">
    <source>
        <dbReference type="Proteomes" id="UP001305414"/>
    </source>
</evidence>
<proteinExistence type="predicted"/>
<dbReference type="Pfam" id="PF10431">
    <property type="entry name" value="ClpB_D2-small"/>
    <property type="match status" value="1"/>
</dbReference>
<feature type="domain" description="ATPase AAA-type core" evidence="3">
    <location>
        <begin position="137"/>
        <end position="261"/>
    </location>
</feature>
<dbReference type="GO" id="GO:0034605">
    <property type="term" value="P:cellular response to heat"/>
    <property type="evidence" value="ECO:0007669"/>
    <property type="project" value="TreeGrafter"/>
</dbReference>
<keyword evidence="6" id="KW-1185">Reference proteome</keyword>
<dbReference type="Proteomes" id="UP001305414">
    <property type="component" value="Unassembled WGS sequence"/>
</dbReference>
<reference evidence="5 6" key="1">
    <citation type="submission" date="2023-10" db="EMBL/GenBank/DDBJ databases">
        <title>Draft genome sequence of Xylaria bambusicola isolate GMP-LS, the root and basal stem rot pathogen of sugarcane in Indonesia.</title>
        <authorList>
            <person name="Selvaraj P."/>
            <person name="Muralishankar V."/>
            <person name="Muruganantham S."/>
            <person name="Sp S."/>
            <person name="Haryani S."/>
            <person name="Lau K.J.X."/>
            <person name="Naqvi N.I."/>
        </authorList>
    </citation>
    <scope>NUCLEOTIDE SEQUENCE [LARGE SCALE GENOMIC DNA]</scope>
    <source>
        <strain evidence="5">GMP-LS</strain>
    </source>
</reference>
<organism evidence="5 6">
    <name type="scientific">Xylaria bambusicola</name>
    <dbReference type="NCBI Taxonomy" id="326684"/>
    <lineage>
        <taxon>Eukaryota</taxon>
        <taxon>Fungi</taxon>
        <taxon>Dikarya</taxon>
        <taxon>Ascomycota</taxon>
        <taxon>Pezizomycotina</taxon>
        <taxon>Sordariomycetes</taxon>
        <taxon>Xylariomycetidae</taxon>
        <taxon>Xylariales</taxon>
        <taxon>Xylariaceae</taxon>
        <taxon>Xylaria</taxon>
    </lineage>
</organism>
<dbReference type="GO" id="GO:0005524">
    <property type="term" value="F:ATP binding"/>
    <property type="evidence" value="ECO:0007669"/>
    <property type="project" value="UniProtKB-KW"/>
</dbReference>
<dbReference type="GO" id="GO:0005737">
    <property type="term" value="C:cytoplasm"/>
    <property type="evidence" value="ECO:0007669"/>
    <property type="project" value="TreeGrafter"/>
</dbReference>
<evidence type="ECO:0008006" key="7">
    <source>
        <dbReference type="Google" id="ProtNLM"/>
    </source>
</evidence>
<name>A0AAN7Z6Q3_9PEZI</name>
<dbReference type="Pfam" id="PF07724">
    <property type="entry name" value="AAA_2"/>
    <property type="match status" value="1"/>
</dbReference>
<dbReference type="Gene3D" id="3.40.50.300">
    <property type="entry name" value="P-loop containing nucleotide triphosphate hydrolases"/>
    <property type="match status" value="1"/>
</dbReference>
<evidence type="ECO:0000259" key="4">
    <source>
        <dbReference type="Pfam" id="PF10431"/>
    </source>
</evidence>